<dbReference type="CDD" id="cd01392">
    <property type="entry name" value="HTH_LacI"/>
    <property type="match status" value="1"/>
</dbReference>
<name>A0A8J8M7Q9_9FIRM</name>
<keyword evidence="2 5" id="KW-0238">DNA-binding</keyword>
<dbReference type="InterPro" id="IPR010982">
    <property type="entry name" value="Lambda_DNA-bd_dom_sf"/>
</dbReference>
<reference evidence="5 6" key="1">
    <citation type="submission" date="2020-07" db="EMBL/GenBank/DDBJ databases">
        <title>Vallitalea guaymasensis genome.</title>
        <authorList>
            <person name="Postec A."/>
        </authorList>
    </citation>
    <scope>NUCLEOTIDE SEQUENCE [LARGE SCALE GENOMIC DNA]</scope>
    <source>
        <strain evidence="5 6">Ra1766G1</strain>
    </source>
</reference>
<feature type="domain" description="HTH lacI-type" evidence="4">
    <location>
        <begin position="2"/>
        <end position="56"/>
    </location>
</feature>
<dbReference type="KEGG" id="vgu:HYG85_02650"/>
<evidence type="ECO:0000313" key="5">
    <source>
        <dbReference type="EMBL" id="QUH27871.1"/>
    </source>
</evidence>
<dbReference type="Pfam" id="PF00356">
    <property type="entry name" value="LacI"/>
    <property type="match status" value="1"/>
</dbReference>
<dbReference type="GO" id="GO:0000976">
    <property type="term" value="F:transcription cis-regulatory region binding"/>
    <property type="evidence" value="ECO:0007669"/>
    <property type="project" value="TreeGrafter"/>
</dbReference>
<dbReference type="SUPFAM" id="SSF53822">
    <property type="entry name" value="Periplasmic binding protein-like I"/>
    <property type="match status" value="1"/>
</dbReference>
<evidence type="ECO:0000256" key="1">
    <source>
        <dbReference type="ARBA" id="ARBA00023015"/>
    </source>
</evidence>
<gene>
    <name evidence="5" type="ORF">HYG85_02650</name>
</gene>
<dbReference type="Proteomes" id="UP000677305">
    <property type="component" value="Chromosome"/>
</dbReference>
<sequence>MSTINDVSKLAGVSKSTVSNVFNNTKYVSEEITDRVLKAAQELNYYPNKLATGLANKKTYMIGLFLENLGEFRSMHHQIIEGVAMKLNEFNYNVILYIDRDNEKIPKGAKLRIEPIDGAIILDPEIEDIRIKDFVSSGTPIVLVGKAPKSYENLSSLDVDNIEIAYSATKMLIKNGHEKIAFINSKPNLTITSDRLKGYIKALSENQIDFEPSYIYNCDNTIIKAKKLAGSILEKGEFSAIITESDVVALGVYEEAKSKGINIPGDISVFALGGMDYFLTPEVSRVVVDYKKLGEAAAKQITMIIDNNQQSSNLILNEYKIIKTGSVGQVSIR</sequence>
<keyword evidence="1" id="KW-0805">Transcription regulation</keyword>
<evidence type="ECO:0000256" key="2">
    <source>
        <dbReference type="ARBA" id="ARBA00023125"/>
    </source>
</evidence>
<protein>
    <submittedName>
        <fullName evidence="5">LacI family DNA-binding transcriptional regulator</fullName>
    </submittedName>
</protein>
<dbReference type="InterPro" id="IPR028082">
    <property type="entry name" value="Peripla_BP_I"/>
</dbReference>
<organism evidence="5 6">
    <name type="scientific">Vallitalea guaymasensis</name>
    <dbReference type="NCBI Taxonomy" id="1185412"/>
    <lineage>
        <taxon>Bacteria</taxon>
        <taxon>Bacillati</taxon>
        <taxon>Bacillota</taxon>
        <taxon>Clostridia</taxon>
        <taxon>Lachnospirales</taxon>
        <taxon>Vallitaleaceae</taxon>
        <taxon>Vallitalea</taxon>
    </lineage>
</organism>
<dbReference type="Gene3D" id="1.10.260.40">
    <property type="entry name" value="lambda repressor-like DNA-binding domains"/>
    <property type="match status" value="1"/>
</dbReference>
<dbReference type="RefSeq" id="WP_212692169.1">
    <property type="nucleotide sequence ID" value="NZ_CAJXUH010000014.1"/>
</dbReference>
<keyword evidence="3" id="KW-0804">Transcription</keyword>
<dbReference type="GO" id="GO:0003700">
    <property type="term" value="F:DNA-binding transcription factor activity"/>
    <property type="evidence" value="ECO:0007669"/>
    <property type="project" value="TreeGrafter"/>
</dbReference>
<dbReference type="InterPro" id="IPR001761">
    <property type="entry name" value="Peripla_BP/Lac1_sug-bd_dom"/>
</dbReference>
<proteinExistence type="predicted"/>
<dbReference type="InterPro" id="IPR000843">
    <property type="entry name" value="HTH_LacI"/>
</dbReference>
<dbReference type="CDD" id="cd06267">
    <property type="entry name" value="PBP1_LacI_sugar_binding-like"/>
    <property type="match status" value="1"/>
</dbReference>
<dbReference type="PANTHER" id="PTHR30146">
    <property type="entry name" value="LACI-RELATED TRANSCRIPTIONAL REPRESSOR"/>
    <property type="match status" value="1"/>
</dbReference>
<dbReference type="PROSITE" id="PS50932">
    <property type="entry name" value="HTH_LACI_2"/>
    <property type="match status" value="1"/>
</dbReference>
<dbReference type="Gene3D" id="3.40.50.2300">
    <property type="match status" value="2"/>
</dbReference>
<dbReference type="AlphaFoldDB" id="A0A8J8M7Q9"/>
<dbReference type="SMART" id="SM00354">
    <property type="entry name" value="HTH_LACI"/>
    <property type="match status" value="1"/>
</dbReference>
<dbReference type="PANTHER" id="PTHR30146:SF109">
    <property type="entry name" value="HTH-TYPE TRANSCRIPTIONAL REGULATOR GALS"/>
    <property type="match status" value="1"/>
</dbReference>
<dbReference type="EMBL" id="CP058561">
    <property type="protein sequence ID" value="QUH27871.1"/>
    <property type="molecule type" value="Genomic_DNA"/>
</dbReference>
<dbReference type="Pfam" id="PF00532">
    <property type="entry name" value="Peripla_BP_1"/>
    <property type="match status" value="1"/>
</dbReference>
<accession>A0A8J8M7Q9</accession>
<evidence type="ECO:0000259" key="4">
    <source>
        <dbReference type="PROSITE" id="PS50932"/>
    </source>
</evidence>
<keyword evidence="6" id="KW-1185">Reference proteome</keyword>
<evidence type="ECO:0000313" key="6">
    <source>
        <dbReference type="Proteomes" id="UP000677305"/>
    </source>
</evidence>
<evidence type="ECO:0000256" key="3">
    <source>
        <dbReference type="ARBA" id="ARBA00023163"/>
    </source>
</evidence>
<dbReference type="SUPFAM" id="SSF47413">
    <property type="entry name" value="lambda repressor-like DNA-binding domains"/>
    <property type="match status" value="1"/>
</dbReference>